<comment type="caution">
    <text evidence="1">The sequence shown here is derived from an EMBL/GenBank/DDBJ whole genome shotgun (WGS) entry which is preliminary data.</text>
</comment>
<accession>A0ABU6ZAR1</accession>
<keyword evidence="2" id="KW-1185">Reference proteome</keyword>
<reference evidence="1 2" key="1">
    <citation type="journal article" date="2023" name="Plants (Basel)">
        <title>Bridging the Gap: Combining Genomics and Transcriptomics Approaches to Understand Stylosanthes scabra, an Orphan Legume from the Brazilian Caatinga.</title>
        <authorList>
            <person name="Ferreira-Neto J.R.C."/>
            <person name="da Silva M.D."/>
            <person name="Binneck E."/>
            <person name="de Melo N.F."/>
            <person name="da Silva R.H."/>
            <person name="de Melo A.L.T.M."/>
            <person name="Pandolfi V."/>
            <person name="Bustamante F.O."/>
            <person name="Brasileiro-Vidal A.C."/>
            <person name="Benko-Iseppon A.M."/>
        </authorList>
    </citation>
    <scope>NUCLEOTIDE SEQUENCE [LARGE SCALE GENOMIC DNA]</scope>
    <source>
        <tissue evidence="1">Leaves</tissue>
    </source>
</reference>
<evidence type="ECO:0000313" key="2">
    <source>
        <dbReference type="Proteomes" id="UP001341840"/>
    </source>
</evidence>
<proteinExistence type="predicted"/>
<gene>
    <name evidence="1" type="ORF">PIB30_037421</name>
</gene>
<dbReference type="EMBL" id="JASCZI010272048">
    <property type="protein sequence ID" value="MED6219619.1"/>
    <property type="molecule type" value="Genomic_DNA"/>
</dbReference>
<sequence length="62" mass="6850">MELIDPKKLDSRSRITLSLGQHEENPLRDEAIKAAESTIIHKPSATLQSSYVQVSMGDLKTA</sequence>
<organism evidence="1 2">
    <name type="scientific">Stylosanthes scabra</name>
    <dbReference type="NCBI Taxonomy" id="79078"/>
    <lineage>
        <taxon>Eukaryota</taxon>
        <taxon>Viridiplantae</taxon>
        <taxon>Streptophyta</taxon>
        <taxon>Embryophyta</taxon>
        <taxon>Tracheophyta</taxon>
        <taxon>Spermatophyta</taxon>
        <taxon>Magnoliopsida</taxon>
        <taxon>eudicotyledons</taxon>
        <taxon>Gunneridae</taxon>
        <taxon>Pentapetalae</taxon>
        <taxon>rosids</taxon>
        <taxon>fabids</taxon>
        <taxon>Fabales</taxon>
        <taxon>Fabaceae</taxon>
        <taxon>Papilionoideae</taxon>
        <taxon>50 kb inversion clade</taxon>
        <taxon>dalbergioids sensu lato</taxon>
        <taxon>Dalbergieae</taxon>
        <taxon>Pterocarpus clade</taxon>
        <taxon>Stylosanthes</taxon>
    </lineage>
</organism>
<dbReference type="Proteomes" id="UP001341840">
    <property type="component" value="Unassembled WGS sequence"/>
</dbReference>
<name>A0ABU6ZAR1_9FABA</name>
<protein>
    <submittedName>
        <fullName evidence="1">Uncharacterized protein</fullName>
    </submittedName>
</protein>
<evidence type="ECO:0000313" key="1">
    <source>
        <dbReference type="EMBL" id="MED6219619.1"/>
    </source>
</evidence>